<dbReference type="PANTHER" id="PTHR43398:SF1">
    <property type="entry name" value="DOLICHOL-PHOSPHATE MANNOSYLTRANSFERASE SUBUNIT 1"/>
    <property type="match status" value="1"/>
</dbReference>
<dbReference type="GO" id="GO:0004582">
    <property type="term" value="F:dolichyl-phosphate beta-D-mannosyltransferase activity"/>
    <property type="evidence" value="ECO:0007669"/>
    <property type="project" value="UniProtKB-EC"/>
</dbReference>
<sequence length="268" mass="28697">MTGRAQPLGPVLVVVPTYDEVANLGPVLDRLHAAVPTAHALVVDDNSPDGTGALADARAAADERVHVLHRTAKAGLGPAYVAGFTWAAEHGYAVVVEMDADGSHPPERLPALLAALEDADLVLGSRYVPGGEVVDWPPHRLALSRAGNLYTRWALRLPLADATGGFRAARMELVASLPFDEVASQGYCFQVDWAWRAVRSGARVVEVPIAFSERTAGRSKMSGSIVGEALARVTWWGVLDRLADRLPGRVTRPVPGRARGGWRTKVLR</sequence>
<protein>
    <submittedName>
        <fullName evidence="5">Dolichol-phosphate mannosyltransferase</fullName>
        <ecNumber evidence="5">2.4.1.83</ecNumber>
    </submittedName>
</protein>
<dbReference type="SUPFAM" id="SSF53448">
    <property type="entry name" value="Nucleotide-diphospho-sugar transferases"/>
    <property type="match status" value="1"/>
</dbReference>
<evidence type="ECO:0000256" key="3">
    <source>
        <dbReference type="ARBA" id="ARBA00022679"/>
    </source>
</evidence>
<dbReference type="InterPro" id="IPR001173">
    <property type="entry name" value="Glyco_trans_2-like"/>
</dbReference>
<dbReference type="Gene3D" id="3.90.550.10">
    <property type="entry name" value="Spore Coat Polysaccharide Biosynthesis Protein SpsA, Chain A"/>
    <property type="match status" value="1"/>
</dbReference>
<comment type="similarity">
    <text evidence="1">Belongs to the glycosyltransferase 2 family.</text>
</comment>
<dbReference type="GO" id="GO:0009247">
    <property type="term" value="P:glycolipid biosynthetic process"/>
    <property type="evidence" value="ECO:0007669"/>
    <property type="project" value="TreeGrafter"/>
</dbReference>
<dbReference type="RefSeq" id="WP_183513545.1">
    <property type="nucleotide sequence ID" value="NZ_JACIBU010000001.1"/>
</dbReference>
<dbReference type="Proteomes" id="UP000580718">
    <property type="component" value="Unassembled WGS sequence"/>
</dbReference>
<gene>
    <name evidence="5" type="ORF">FHX36_000998</name>
</gene>
<dbReference type="PANTHER" id="PTHR43398">
    <property type="entry name" value="DOLICHOL-PHOSPHATE MANNOSYLTRANSFERASE SUBUNIT 1"/>
    <property type="match status" value="1"/>
</dbReference>
<dbReference type="EC" id="2.4.1.83" evidence="5"/>
<dbReference type="InterPro" id="IPR039528">
    <property type="entry name" value="DPM1-like"/>
</dbReference>
<keyword evidence="3 5" id="KW-0808">Transferase</keyword>
<comment type="caution">
    <text evidence="5">The sequence shown here is derived from an EMBL/GenBank/DDBJ whole genome shotgun (WGS) entry which is preliminary data.</text>
</comment>
<feature type="domain" description="Glycosyltransferase 2-like" evidence="4">
    <location>
        <begin position="13"/>
        <end position="174"/>
    </location>
</feature>
<keyword evidence="2 5" id="KW-0328">Glycosyltransferase</keyword>
<reference evidence="5 6" key="1">
    <citation type="submission" date="2020-08" db="EMBL/GenBank/DDBJ databases">
        <title>Sequencing the genomes of 1000 actinobacteria strains.</title>
        <authorList>
            <person name="Klenk H.-P."/>
        </authorList>
    </citation>
    <scope>NUCLEOTIDE SEQUENCE [LARGE SCALE GENOMIC DNA]</scope>
    <source>
        <strain evidence="5 6">DSM 16678</strain>
    </source>
</reference>
<dbReference type="FunFam" id="3.90.550.10:FF:000122">
    <property type="entry name" value="Dolichol-phosphate mannosyltransferase subunit 1"/>
    <property type="match status" value="1"/>
</dbReference>
<dbReference type="AlphaFoldDB" id="A0A839Y691"/>
<dbReference type="EMBL" id="JACIBU010000001">
    <property type="protein sequence ID" value="MBB3675263.1"/>
    <property type="molecule type" value="Genomic_DNA"/>
</dbReference>
<evidence type="ECO:0000313" key="5">
    <source>
        <dbReference type="EMBL" id="MBB3675263.1"/>
    </source>
</evidence>
<accession>A0A839Y691</accession>
<evidence type="ECO:0000313" key="6">
    <source>
        <dbReference type="Proteomes" id="UP000580718"/>
    </source>
</evidence>
<proteinExistence type="inferred from homology"/>
<dbReference type="CDD" id="cd06442">
    <property type="entry name" value="DPM1_like"/>
    <property type="match status" value="1"/>
</dbReference>
<dbReference type="Pfam" id="PF00535">
    <property type="entry name" value="Glycos_transf_2"/>
    <property type="match status" value="1"/>
</dbReference>
<organism evidence="5 6">
    <name type="scientific">Modestobacter versicolor</name>
    <dbReference type="NCBI Taxonomy" id="429133"/>
    <lineage>
        <taxon>Bacteria</taxon>
        <taxon>Bacillati</taxon>
        <taxon>Actinomycetota</taxon>
        <taxon>Actinomycetes</taxon>
        <taxon>Geodermatophilales</taxon>
        <taxon>Geodermatophilaceae</taxon>
        <taxon>Modestobacter</taxon>
    </lineage>
</organism>
<dbReference type="InterPro" id="IPR029044">
    <property type="entry name" value="Nucleotide-diphossugar_trans"/>
</dbReference>
<name>A0A839Y691_9ACTN</name>
<dbReference type="GO" id="GO:0016020">
    <property type="term" value="C:membrane"/>
    <property type="evidence" value="ECO:0007669"/>
    <property type="project" value="GOC"/>
</dbReference>
<evidence type="ECO:0000259" key="4">
    <source>
        <dbReference type="Pfam" id="PF00535"/>
    </source>
</evidence>
<evidence type="ECO:0000256" key="1">
    <source>
        <dbReference type="ARBA" id="ARBA00006739"/>
    </source>
</evidence>
<evidence type="ECO:0000256" key="2">
    <source>
        <dbReference type="ARBA" id="ARBA00022676"/>
    </source>
</evidence>